<feature type="region of interest" description="Disordered" evidence="1">
    <location>
        <begin position="197"/>
        <end position="219"/>
    </location>
</feature>
<name>A0A0B7FCC6_THACB</name>
<feature type="compositionally biased region" description="Basic and acidic residues" evidence="1">
    <location>
        <begin position="202"/>
        <end position="214"/>
    </location>
</feature>
<dbReference type="EMBL" id="LN679101">
    <property type="protein sequence ID" value="CEL55671.1"/>
    <property type="molecule type" value="Genomic_DNA"/>
</dbReference>
<accession>A0A0B7FCC6</accession>
<evidence type="ECO:0000256" key="3">
    <source>
        <dbReference type="SAM" id="SignalP"/>
    </source>
</evidence>
<sequence length="522" mass="57172">MFGTTPTRAILATILVFTANALENQGAPGYIQPNIFQKSDDNFCFKRQTPQKLENIASPFSDQQFDGTLWGVLNLAGVLIIVSGTLMTISGMLLCPRYHTDLENKSVVKGRNAAIVAVCDPHEKDNLSRSTTEGVSHAVRRGKQPASQDSGGGQHPAPSPYEHSYKLRIERKNSNEFYATEGLKKAGTCVAREAGRSLSVDQEEKTDVHQERKSLAKAGEGRGGFYEEAQISSQSDLSATAHSSEGLKRSLFGSVRWFILFVAVNYGPVDDPEKDMGFWIGTLWDSTHQRVTFRSCSGARATHENIKQVLGFLYYQAYMVQGMDRSNLFIYLTGEGDGKGGMTLLDGTSIDRAYIDLCLRELEENHQGGLAQTPVVQFDMCRYGVDPGRSIAVLGMTNKGIDAFYSCSAGEGALAMEFSPETLLSAYSIAFIMASCDLARSSSNSPHESTTADLDTLKKAIQWRLHQLTNVVNLARRSGRPSGIFHMIFYMLSKSSSIFKLPDLIPQSPDWGEASVSADESG</sequence>
<proteinExistence type="predicted"/>
<keyword evidence="2" id="KW-0812">Transmembrane</keyword>
<organism evidence="4 5">
    <name type="scientific">Thanatephorus cucumeris (strain AG1-IB / isolate 7/3/14)</name>
    <name type="common">Lettuce bottom rot fungus</name>
    <name type="synonym">Rhizoctonia solani</name>
    <dbReference type="NCBI Taxonomy" id="1108050"/>
    <lineage>
        <taxon>Eukaryota</taxon>
        <taxon>Fungi</taxon>
        <taxon>Dikarya</taxon>
        <taxon>Basidiomycota</taxon>
        <taxon>Agaricomycotina</taxon>
        <taxon>Agaricomycetes</taxon>
        <taxon>Cantharellales</taxon>
        <taxon>Ceratobasidiaceae</taxon>
        <taxon>Rhizoctonia</taxon>
        <taxon>Rhizoctonia solani AG-1</taxon>
    </lineage>
</organism>
<dbReference type="Proteomes" id="UP000059188">
    <property type="component" value="Unassembled WGS sequence"/>
</dbReference>
<evidence type="ECO:0000313" key="4">
    <source>
        <dbReference type="EMBL" id="CEL55671.1"/>
    </source>
</evidence>
<protein>
    <submittedName>
        <fullName evidence="4">Uncharacterized protein</fullName>
    </submittedName>
</protein>
<feature type="transmembrane region" description="Helical" evidence="2">
    <location>
        <begin position="69"/>
        <end position="95"/>
    </location>
</feature>
<keyword evidence="2" id="KW-1133">Transmembrane helix</keyword>
<keyword evidence="3" id="KW-0732">Signal</keyword>
<evidence type="ECO:0000313" key="5">
    <source>
        <dbReference type="Proteomes" id="UP000059188"/>
    </source>
</evidence>
<feature type="signal peptide" evidence="3">
    <location>
        <begin position="1"/>
        <end position="21"/>
    </location>
</feature>
<keyword evidence="2" id="KW-0472">Membrane</keyword>
<reference evidence="4 5" key="1">
    <citation type="submission" date="2014-11" db="EMBL/GenBank/DDBJ databases">
        <authorList>
            <person name="Wibberg Daniel"/>
        </authorList>
    </citation>
    <scope>NUCLEOTIDE SEQUENCE [LARGE SCALE GENOMIC DNA]</scope>
    <source>
        <strain evidence="4">Rhizoctonia solani AG1-IB 7/3/14</strain>
    </source>
</reference>
<evidence type="ECO:0000256" key="2">
    <source>
        <dbReference type="SAM" id="Phobius"/>
    </source>
</evidence>
<dbReference type="AlphaFoldDB" id="A0A0B7FCC6"/>
<feature type="region of interest" description="Disordered" evidence="1">
    <location>
        <begin position="125"/>
        <end position="161"/>
    </location>
</feature>
<gene>
    <name evidence="4" type="ORF">RSOLAG1IB_01683</name>
</gene>
<feature type="chain" id="PRO_5002130291" evidence="3">
    <location>
        <begin position="22"/>
        <end position="522"/>
    </location>
</feature>
<evidence type="ECO:0000256" key="1">
    <source>
        <dbReference type="SAM" id="MobiDB-lite"/>
    </source>
</evidence>
<keyword evidence="5" id="KW-1185">Reference proteome</keyword>